<evidence type="ECO:0000256" key="2">
    <source>
        <dbReference type="ARBA" id="ARBA00006432"/>
    </source>
</evidence>
<name>A0A8J5UQJ8_9HYME</name>
<dbReference type="AlphaFoldDB" id="A0A8J5UQJ8"/>
<dbReference type="Pfam" id="PF00501">
    <property type="entry name" value="AMP-binding"/>
    <property type="match status" value="5"/>
</dbReference>
<dbReference type="GO" id="GO:0005777">
    <property type="term" value="C:peroxisome"/>
    <property type="evidence" value="ECO:0007669"/>
    <property type="project" value="UniProtKB-SubCell"/>
</dbReference>
<dbReference type="Pfam" id="PF13193">
    <property type="entry name" value="AMP-binding_C"/>
    <property type="match status" value="2"/>
</dbReference>
<feature type="domain" description="AMP-dependent synthetase/ligase" evidence="6">
    <location>
        <begin position="40"/>
        <end position="150"/>
    </location>
</feature>
<dbReference type="PROSITE" id="PS00455">
    <property type="entry name" value="AMP_BINDING"/>
    <property type="match status" value="1"/>
</dbReference>
<feature type="domain" description="AMP-dependent synthetase/ligase" evidence="6">
    <location>
        <begin position="450"/>
        <end position="597"/>
    </location>
</feature>
<comment type="caution">
    <text evidence="8">The sequence shown here is derived from an EMBL/GenBank/DDBJ whole genome shotgun (WGS) entry which is preliminary data.</text>
</comment>
<dbReference type="EMBL" id="JAAOIC020000049">
    <property type="protein sequence ID" value="KAG8036047.1"/>
    <property type="molecule type" value="Genomic_DNA"/>
</dbReference>
<sequence>MERKIGKEVPEAVLENAVWKGTRINFPEGYHRIGKRILAQFRKYPDFIGQIDGASGKKDTYQNMSDRSIRCALWLKKQGIKTGDVVGFCSKSHLNSCIPFYASLFVGAIFNPWWDSSLDEELVIYFFKTTNPKVLFIDEESAEIIMKTLEKNNYALPVIIFGQKTGLISFDDILKAQNDGQVKTFNRSLAHIITHYPTDNTSQIILWFSTLCCISGIMVMLRSIFYKYTMINSHQTSEEDACRFIEKYKVTRIMMGTSFANRFSKRPNVWNYDLSSRSLLMVGGGVPLKEITKFLHKLFKNANIHVLYGTAEFRITVITGPNSPKVIAPKGLISCGRALANVEIKIITEDEIHEAVGKKLHDKMKLRGGVFFLDKMPYTTSKKIAKKELRRMAKALIPEPNYENGIWKGGKVEMPDGYYKIGERILNQFKKYPDFVGQKCKVRIVAQKTRDLSPGDVVGICSKNHLDSCIPVYASFYIGDIFNPWWDTCLDEELVKNLIETTQPKVLFINENYAEIITKTITKMNYSLLIINFERKNGYLSFEDVLKTQTKEDVEKFECTRVEPKDPVFLIYTSGTLDFPKGVLHSYHSVAHMLRYYPDDGTPTIDLYFSRLCWISGTRTISYGGAAANGQIIKKLPSFFKNADISAHYGSTECGTVIVGSTRFDKFDSCGKVFFNVDIKVIDPDTNKILGPNEKGELCILSPKLMIAGVFFIETRIKDSIKCYLFNVKPRTVENVIQGCPGVAEVAVVAKPSFEHCEVPMAFVTKIPGVQIPKPVCKDRIWKDLVVYFIKTTNPKVLFCDEDNAEMIIKALKTMESSLPVVFFSEKFNMPFQDILKTPSVEEVNKFECTKIEVEDPMIILYTSGTTSYPKGALHTYQSFVSMISYYPPDTTSQIVLWFSGLCWMSGLLTVLRSIITKATMIVYHNLSEEDACRLVEKYKVTRMSMGASTANRFSKTKEAWKYDVSSLKIVSYGGGITTKEVIEALKNLFQNADIYVAYGSTECGAATGGKVNAPKLTSCGKVFFNTEVKVVDPESNRIMGPNEQGELCCRTLELMTRYWNNPTATEEVIDSEGWYHTGDLGYYDEDGDFFIVERLKELIKYRLHHVPPTAIENVIQELPGVAEVAVVAKPSLEDLELPMAFVTRVPGMQVTETEIHEAVEKNLQDKMKLRGGICFLDKMPYTTSKKISKRELRAMAKNLAKKA</sequence>
<feature type="domain" description="AMP-dependent synthetase/ligase" evidence="6">
    <location>
        <begin position="195"/>
        <end position="351"/>
    </location>
</feature>
<dbReference type="PANTHER" id="PTHR24096:SF149">
    <property type="entry name" value="AMP-BINDING DOMAIN-CONTAINING PROTEIN-RELATED"/>
    <property type="match status" value="1"/>
</dbReference>
<evidence type="ECO:0000313" key="8">
    <source>
        <dbReference type="EMBL" id="KAG8036047.1"/>
    </source>
</evidence>
<reference evidence="8" key="1">
    <citation type="submission" date="2020-03" db="EMBL/GenBank/DDBJ databases">
        <authorList>
            <person name="Chebbi M.A."/>
            <person name="Drezen J.M."/>
        </authorList>
    </citation>
    <scope>NUCLEOTIDE SEQUENCE</scope>
    <source>
        <tissue evidence="8">Whole body</tissue>
    </source>
</reference>
<gene>
    <name evidence="8" type="ORF">G9C98_004626</name>
</gene>
<dbReference type="OrthoDB" id="10253869at2759"/>
<comment type="similarity">
    <text evidence="2">Belongs to the ATP-dependent AMP-binding enzyme family.</text>
</comment>
<keyword evidence="5" id="KW-0812">Transmembrane</keyword>
<feature type="domain" description="AMP-binding enzyme C-terminal" evidence="7">
    <location>
        <begin position="733"/>
        <end position="770"/>
    </location>
</feature>
<evidence type="ECO:0008006" key="10">
    <source>
        <dbReference type="Google" id="ProtNLM"/>
    </source>
</evidence>
<comment type="subcellular location">
    <subcellularLocation>
        <location evidence="1">Peroxisome</location>
    </subcellularLocation>
</comment>
<proteinExistence type="inferred from homology"/>
<feature type="domain" description="AMP-dependent synthetase/ligase" evidence="6">
    <location>
        <begin position="616"/>
        <end position="706"/>
    </location>
</feature>
<organism evidence="8 9">
    <name type="scientific">Cotesia typhae</name>
    <dbReference type="NCBI Taxonomy" id="2053667"/>
    <lineage>
        <taxon>Eukaryota</taxon>
        <taxon>Metazoa</taxon>
        <taxon>Ecdysozoa</taxon>
        <taxon>Arthropoda</taxon>
        <taxon>Hexapoda</taxon>
        <taxon>Insecta</taxon>
        <taxon>Pterygota</taxon>
        <taxon>Neoptera</taxon>
        <taxon>Endopterygota</taxon>
        <taxon>Hymenoptera</taxon>
        <taxon>Apocrita</taxon>
        <taxon>Ichneumonoidea</taxon>
        <taxon>Braconidae</taxon>
        <taxon>Microgastrinae</taxon>
        <taxon>Cotesia</taxon>
    </lineage>
</organism>
<feature type="domain" description="AMP-binding enzyme C-terminal" evidence="7">
    <location>
        <begin position="1112"/>
        <end position="1187"/>
    </location>
</feature>
<accession>A0A8J5UQJ8</accession>
<dbReference type="GO" id="GO:0016405">
    <property type="term" value="F:CoA-ligase activity"/>
    <property type="evidence" value="ECO:0007669"/>
    <property type="project" value="TreeGrafter"/>
</dbReference>
<dbReference type="InterPro" id="IPR025110">
    <property type="entry name" value="AMP-bd_C"/>
</dbReference>
<evidence type="ECO:0000313" key="9">
    <source>
        <dbReference type="Proteomes" id="UP000729913"/>
    </source>
</evidence>
<evidence type="ECO:0000259" key="6">
    <source>
        <dbReference type="Pfam" id="PF00501"/>
    </source>
</evidence>
<feature type="transmembrane region" description="Helical" evidence="5">
    <location>
        <begin position="204"/>
        <end position="225"/>
    </location>
</feature>
<feature type="domain" description="AMP-dependent synthetase/ligase" evidence="6">
    <location>
        <begin position="786"/>
        <end position="1060"/>
    </location>
</feature>
<keyword evidence="4" id="KW-0576">Peroxisome</keyword>
<evidence type="ECO:0000256" key="5">
    <source>
        <dbReference type="SAM" id="Phobius"/>
    </source>
</evidence>
<evidence type="ECO:0000259" key="7">
    <source>
        <dbReference type="Pfam" id="PF13193"/>
    </source>
</evidence>
<evidence type="ECO:0000256" key="4">
    <source>
        <dbReference type="ARBA" id="ARBA00023140"/>
    </source>
</evidence>
<reference evidence="8" key="2">
    <citation type="submission" date="2021-04" db="EMBL/GenBank/DDBJ databases">
        <title>Genome-wide patterns of bracovirus chromosomal integration into multiple host tissues during parasitism.</title>
        <authorList>
            <person name="Chebbi M.A.C."/>
        </authorList>
    </citation>
    <scope>NUCLEOTIDE SEQUENCE</scope>
    <source>
        <tissue evidence="8">Whole body</tissue>
    </source>
</reference>
<dbReference type="Proteomes" id="UP000729913">
    <property type="component" value="Unassembled WGS sequence"/>
</dbReference>
<keyword evidence="3" id="KW-0436">Ligase</keyword>
<evidence type="ECO:0000256" key="3">
    <source>
        <dbReference type="ARBA" id="ARBA00022598"/>
    </source>
</evidence>
<evidence type="ECO:0000256" key="1">
    <source>
        <dbReference type="ARBA" id="ARBA00004275"/>
    </source>
</evidence>
<keyword evidence="5" id="KW-0472">Membrane</keyword>
<protein>
    <recommendedName>
        <fullName evidence="10">Luciferin 4-monooxygenase</fullName>
    </recommendedName>
</protein>
<keyword evidence="9" id="KW-1185">Reference proteome</keyword>
<dbReference type="PANTHER" id="PTHR24096">
    <property type="entry name" value="LONG-CHAIN-FATTY-ACID--COA LIGASE"/>
    <property type="match status" value="1"/>
</dbReference>
<keyword evidence="5" id="KW-1133">Transmembrane helix</keyword>
<dbReference type="InterPro" id="IPR020845">
    <property type="entry name" value="AMP-binding_CS"/>
</dbReference>
<dbReference type="InterPro" id="IPR000873">
    <property type="entry name" value="AMP-dep_synth/lig_dom"/>
</dbReference>